<evidence type="ECO:0000259" key="7">
    <source>
        <dbReference type="PROSITE" id="PS51900"/>
    </source>
</evidence>
<dbReference type="SUPFAM" id="SSF56349">
    <property type="entry name" value="DNA breaking-rejoining enzymes"/>
    <property type="match status" value="1"/>
</dbReference>
<reference evidence="8 9" key="1">
    <citation type="submission" date="2020-08" db="EMBL/GenBank/DDBJ databases">
        <title>Genomic Encyclopedia of Type Strains, Phase IV (KMG-V): Genome sequencing to study the core and pangenomes of soil and plant-associated prokaryotes.</title>
        <authorList>
            <person name="Whitman W."/>
        </authorList>
    </citation>
    <scope>NUCLEOTIDE SEQUENCE [LARGE SCALE GENOMIC DNA]</scope>
    <source>
        <strain evidence="8 9">34/80</strain>
    </source>
</reference>
<proteinExistence type="inferred from homology"/>
<dbReference type="InterPro" id="IPR013762">
    <property type="entry name" value="Integrase-like_cat_sf"/>
</dbReference>
<gene>
    <name evidence="8" type="ORF">GGD71_004757</name>
</gene>
<dbReference type="Gene3D" id="1.10.443.10">
    <property type="entry name" value="Intergrase catalytic core"/>
    <property type="match status" value="1"/>
</dbReference>
<feature type="domain" description="Core-binding (CB)" evidence="7">
    <location>
        <begin position="114"/>
        <end position="195"/>
    </location>
</feature>
<dbReference type="PROSITE" id="PS51900">
    <property type="entry name" value="CB"/>
    <property type="match status" value="1"/>
</dbReference>
<keyword evidence="2" id="KW-0229">DNA integration</keyword>
<name>A0A840FN42_9BURK</name>
<dbReference type="InterPro" id="IPR038488">
    <property type="entry name" value="Integrase_DNA-bd_sf"/>
</dbReference>
<evidence type="ECO:0000256" key="3">
    <source>
        <dbReference type="ARBA" id="ARBA00023125"/>
    </source>
</evidence>
<dbReference type="InterPro" id="IPR010998">
    <property type="entry name" value="Integrase_recombinase_N"/>
</dbReference>
<evidence type="ECO:0000313" key="8">
    <source>
        <dbReference type="EMBL" id="MBB4223966.1"/>
    </source>
</evidence>
<accession>A0A840FN42</accession>
<organism evidence="8 9">
    <name type="scientific">Variovorax guangxiensis</name>
    <dbReference type="NCBI Taxonomy" id="1775474"/>
    <lineage>
        <taxon>Bacteria</taxon>
        <taxon>Pseudomonadati</taxon>
        <taxon>Pseudomonadota</taxon>
        <taxon>Betaproteobacteria</taxon>
        <taxon>Burkholderiales</taxon>
        <taxon>Comamonadaceae</taxon>
        <taxon>Variovorax</taxon>
    </lineage>
</organism>
<dbReference type="Pfam" id="PF13356">
    <property type="entry name" value="Arm-DNA-bind_3"/>
    <property type="match status" value="1"/>
</dbReference>
<evidence type="ECO:0000313" key="9">
    <source>
        <dbReference type="Proteomes" id="UP000524450"/>
    </source>
</evidence>
<keyword evidence="3 5" id="KW-0238">DNA-binding</keyword>
<dbReference type="EMBL" id="JACIFZ010000006">
    <property type="protein sequence ID" value="MBB4223966.1"/>
    <property type="molecule type" value="Genomic_DNA"/>
</dbReference>
<dbReference type="GO" id="GO:0006310">
    <property type="term" value="P:DNA recombination"/>
    <property type="evidence" value="ECO:0007669"/>
    <property type="project" value="UniProtKB-KW"/>
</dbReference>
<dbReference type="InterPro" id="IPR002104">
    <property type="entry name" value="Integrase_catalytic"/>
</dbReference>
<dbReference type="Pfam" id="PF00589">
    <property type="entry name" value="Phage_integrase"/>
    <property type="match status" value="1"/>
</dbReference>
<evidence type="ECO:0000256" key="2">
    <source>
        <dbReference type="ARBA" id="ARBA00022908"/>
    </source>
</evidence>
<comment type="similarity">
    <text evidence="1">Belongs to the 'phage' integrase family.</text>
</comment>
<evidence type="ECO:0000256" key="1">
    <source>
        <dbReference type="ARBA" id="ARBA00008857"/>
    </source>
</evidence>
<protein>
    <submittedName>
        <fullName evidence="8">Integrase</fullName>
    </submittedName>
</protein>
<dbReference type="PANTHER" id="PTHR30629:SF2">
    <property type="entry name" value="PROPHAGE INTEGRASE INTS-RELATED"/>
    <property type="match status" value="1"/>
</dbReference>
<comment type="caution">
    <text evidence="8">The sequence shown here is derived from an EMBL/GenBank/DDBJ whole genome shotgun (WGS) entry which is preliminary data.</text>
</comment>
<evidence type="ECO:0000256" key="5">
    <source>
        <dbReference type="PROSITE-ProRule" id="PRU01248"/>
    </source>
</evidence>
<dbReference type="InterPro" id="IPR053876">
    <property type="entry name" value="Phage_int_M"/>
</dbReference>
<dbReference type="Gene3D" id="1.10.150.130">
    <property type="match status" value="1"/>
</dbReference>
<sequence>MRGPINKLSDTKIESALRTARKAVAAGQGKPILLGDGGGLTLQISKTGAASWLHRYMRLGKAVGLGLGGYPEVSLKLARAKAEECRRILAEGRDPLTDKRAAETAAKLARAKGKTFDDCASEYIADHAAEWKNPKHIQQWKNSLKTYASPIIGERPIGEITTADLKRILNPIWSNKNETASRLRGRIESIIDWATAHELRTGENPARWKGHLEHLLAKTTPEQRADNHFAALPHADVPAFMEKLAAQEGMARWALEFLILTAARTSEITGAQWDEIDEAAQLWTVPAGRMKARKEHRVPLTARALTILRTVKAFSGKTFVFPGQNKDKPMSNMTMTALLRRMGRSDITVHGFRSTFRDWVGEKTSHDFRTAEAALAHQLPDRVAAAYARSDLFEKRFAMMRDWEKHCIASAESED</sequence>
<dbReference type="Proteomes" id="UP000524450">
    <property type="component" value="Unassembled WGS sequence"/>
</dbReference>
<dbReference type="GO" id="GO:0015074">
    <property type="term" value="P:DNA integration"/>
    <property type="evidence" value="ECO:0007669"/>
    <property type="project" value="UniProtKB-KW"/>
</dbReference>
<dbReference type="Pfam" id="PF22022">
    <property type="entry name" value="Phage_int_M"/>
    <property type="match status" value="1"/>
</dbReference>
<dbReference type="InterPro" id="IPR050808">
    <property type="entry name" value="Phage_Integrase"/>
</dbReference>
<dbReference type="RefSeq" id="WP_311737046.1">
    <property type="nucleotide sequence ID" value="NZ_JACIFZ010000006.1"/>
</dbReference>
<dbReference type="InterPro" id="IPR011010">
    <property type="entry name" value="DNA_brk_join_enz"/>
</dbReference>
<feature type="domain" description="Tyr recombinase" evidence="6">
    <location>
        <begin position="227"/>
        <end position="400"/>
    </location>
</feature>
<evidence type="ECO:0000259" key="6">
    <source>
        <dbReference type="PROSITE" id="PS51898"/>
    </source>
</evidence>
<dbReference type="CDD" id="cd00801">
    <property type="entry name" value="INT_P4_C"/>
    <property type="match status" value="1"/>
</dbReference>
<dbReference type="PROSITE" id="PS51898">
    <property type="entry name" value="TYR_RECOMBINASE"/>
    <property type="match status" value="1"/>
</dbReference>
<dbReference type="InterPro" id="IPR044068">
    <property type="entry name" value="CB"/>
</dbReference>
<evidence type="ECO:0000256" key="4">
    <source>
        <dbReference type="ARBA" id="ARBA00023172"/>
    </source>
</evidence>
<dbReference type="Gene3D" id="3.30.160.390">
    <property type="entry name" value="Integrase, DNA-binding domain"/>
    <property type="match status" value="1"/>
</dbReference>
<dbReference type="GO" id="GO:0003677">
    <property type="term" value="F:DNA binding"/>
    <property type="evidence" value="ECO:0007669"/>
    <property type="project" value="UniProtKB-UniRule"/>
</dbReference>
<keyword evidence="4" id="KW-0233">DNA recombination</keyword>
<dbReference type="InterPro" id="IPR025166">
    <property type="entry name" value="Integrase_DNA_bind_dom"/>
</dbReference>
<dbReference type="PANTHER" id="PTHR30629">
    <property type="entry name" value="PROPHAGE INTEGRASE"/>
    <property type="match status" value="1"/>
</dbReference>
<dbReference type="AlphaFoldDB" id="A0A840FN42"/>